<feature type="region of interest" description="Disordered" evidence="1">
    <location>
        <begin position="212"/>
        <end position="236"/>
    </location>
</feature>
<comment type="caution">
    <text evidence="2">The sequence shown here is derived from an EMBL/GenBank/DDBJ whole genome shotgun (WGS) entry which is preliminary data.</text>
</comment>
<dbReference type="InParanoid" id="A0A409XHR7"/>
<proteinExistence type="predicted"/>
<feature type="region of interest" description="Disordered" evidence="1">
    <location>
        <begin position="1"/>
        <end position="50"/>
    </location>
</feature>
<evidence type="ECO:0000313" key="3">
    <source>
        <dbReference type="Proteomes" id="UP000283269"/>
    </source>
</evidence>
<feature type="compositionally biased region" description="Basic and acidic residues" evidence="1">
    <location>
        <begin position="24"/>
        <end position="38"/>
    </location>
</feature>
<reference evidence="2 3" key="1">
    <citation type="journal article" date="2018" name="Evol. Lett.">
        <title>Horizontal gene cluster transfer increased hallucinogenic mushroom diversity.</title>
        <authorList>
            <person name="Reynolds H.T."/>
            <person name="Vijayakumar V."/>
            <person name="Gluck-Thaler E."/>
            <person name="Korotkin H.B."/>
            <person name="Matheny P.B."/>
            <person name="Slot J.C."/>
        </authorList>
    </citation>
    <scope>NUCLEOTIDE SEQUENCE [LARGE SCALE GENOMIC DNA]</scope>
    <source>
        <strain evidence="2 3">2631</strain>
    </source>
</reference>
<feature type="region of interest" description="Disordered" evidence="1">
    <location>
        <begin position="77"/>
        <end position="106"/>
    </location>
</feature>
<dbReference type="Proteomes" id="UP000283269">
    <property type="component" value="Unassembled WGS sequence"/>
</dbReference>
<protein>
    <submittedName>
        <fullName evidence="2">Uncharacterized protein</fullName>
    </submittedName>
</protein>
<organism evidence="2 3">
    <name type="scientific">Psilocybe cyanescens</name>
    <dbReference type="NCBI Taxonomy" id="93625"/>
    <lineage>
        <taxon>Eukaryota</taxon>
        <taxon>Fungi</taxon>
        <taxon>Dikarya</taxon>
        <taxon>Basidiomycota</taxon>
        <taxon>Agaricomycotina</taxon>
        <taxon>Agaricomycetes</taxon>
        <taxon>Agaricomycetidae</taxon>
        <taxon>Agaricales</taxon>
        <taxon>Agaricineae</taxon>
        <taxon>Strophariaceae</taxon>
        <taxon>Psilocybe</taxon>
    </lineage>
</organism>
<name>A0A409XHR7_PSICY</name>
<keyword evidence="3" id="KW-1185">Reference proteome</keyword>
<feature type="compositionally biased region" description="Basic residues" evidence="1">
    <location>
        <begin position="7"/>
        <end position="23"/>
    </location>
</feature>
<sequence>MKEPSKKTGHRKPVQYRARHKKLRDLPDTKHGFQERIKVNRPQSHASEPVFCSVWRDGQTESIELNSSNYRFAATKLEDNARGGRPSNGRNASATTASTSPSSSTYSSDLALQEFMDSPYRDAFLQLTQPDQGLETSQNGLHPQTLIFSVPGEHPLPIPTIQHPHLAMAQVENLNIEVSGYPGFRAPAYHNQGMPVNTQVPMVPHNLNPYYYPEDQHPSQGPDLASNQPTSSGWEPDPNYVWNPLTAERYMFDQGPNAHNILPQYPEFDFTTLDNQYMPQPNQPNNVAQYGYYSGP</sequence>
<feature type="compositionally biased region" description="Low complexity" evidence="1">
    <location>
        <begin position="92"/>
        <end position="106"/>
    </location>
</feature>
<dbReference type="AlphaFoldDB" id="A0A409XHR7"/>
<evidence type="ECO:0000256" key="1">
    <source>
        <dbReference type="SAM" id="MobiDB-lite"/>
    </source>
</evidence>
<evidence type="ECO:0000313" key="2">
    <source>
        <dbReference type="EMBL" id="PPQ90298.1"/>
    </source>
</evidence>
<gene>
    <name evidence="2" type="ORF">CVT25_013123</name>
</gene>
<accession>A0A409XHR7</accession>
<dbReference type="EMBL" id="NHYD01001659">
    <property type="protein sequence ID" value="PPQ90298.1"/>
    <property type="molecule type" value="Genomic_DNA"/>
</dbReference>